<dbReference type="PANTHER" id="PTHR21199:SF1">
    <property type="entry name" value="COMM DOMAIN-CONTAINING PROTEIN 1"/>
    <property type="match status" value="1"/>
</dbReference>
<keyword evidence="3" id="KW-1185">Reference proteome</keyword>
<dbReference type="Pfam" id="PF17221">
    <property type="entry name" value="COMMD1_N"/>
    <property type="match status" value="1"/>
</dbReference>
<evidence type="ECO:0000313" key="3">
    <source>
        <dbReference type="Proteomes" id="UP000008225"/>
    </source>
</evidence>
<dbReference type="Proteomes" id="UP000008225">
    <property type="component" value="Chromosome 14"/>
</dbReference>
<dbReference type="GO" id="GO:0032434">
    <property type="term" value="P:regulation of proteasomal ubiquitin-dependent protein catabolic process"/>
    <property type="evidence" value="ECO:0007669"/>
    <property type="project" value="TreeGrafter"/>
</dbReference>
<protein>
    <recommendedName>
        <fullName evidence="1">COMMD1 N-terminal domain-containing protein</fullName>
    </recommendedName>
</protein>
<dbReference type="GO" id="GO:0055070">
    <property type="term" value="P:copper ion homeostasis"/>
    <property type="evidence" value="ECO:0007669"/>
    <property type="project" value="InterPro"/>
</dbReference>
<dbReference type="Ensembl" id="ENSCJAT00000094117.2">
    <property type="protein sequence ID" value="ENSCJAP00000069531.1"/>
    <property type="gene ID" value="ENSCJAG00000060745.2"/>
</dbReference>
<accession>A0A5F4VVD1</accession>
<dbReference type="AlphaFoldDB" id="A0A5F4VVD1"/>
<dbReference type="GO" id="GO:0005768">
    <property type="term" value="C:endosome"/>
    <property type="evidence" value="ECO:0007669"/>
    <property type="project" value="TreeGrafter"/>
</dbReference>
<organism evidence="2 3">
    <name type="scientific">Callithrix jacchus</name>
    <name type="common">White-tufted-ear marmoset</name>
    <name type="synonym">Simia Jacchus</name>
    <dbReference type="NCBI Taxonomy" id="9483"/>
    <lineage>
        <taxon>Eukaryota</taxon>
        <taxon>Metazoa</taxon>
        <taxon>Chordata</taxon>
        <taxon>Craniata</taxon>
        <taxon>Vertebrata</taxon>
        <taxon>Euteleostomi</taxon>
        <taxon>Mammalia</taxon>
        <taxon>Eutheria</taxon>
        <taxon>Euarchontoglires</taxon>
        <taxon>Primates</taxon>
        <taxon>Haplorrhini</taxon>
        <taxon>Platyrrhini</taxon>
        <taxon>Cebidae</taxon>
        <taxon>Callitrichinae</taxon>
        <taxon>Callithrix</taxon>
        <taxon>Callithrix</taxon>
    </lineage>
</organism>
<dbReference type="GO" id="GO:1902306">
    <property type="term" value="P:negative regulation of sodium ion transmembrane transport"/>
    <property type="evidence" value="ECO:0007669"/>
    <property type="project" value="TreeGrafter"/>
</dbReference>
<dbReference type="GeneTree" id="ENSGT00390000012029"/>
<dbReference type="InParanoid" id="A0A5F4VVD1"/>
<dbReference type="InterPro" id="IPR037351">
    <property type="entry name" value="Murr1"/>
</dbReference>
<dbReference type="PANTHER" id="PTHR21199">
    <property type="entry name" value="COMM DOMAIN-CONTAINING PROTEIN 1"/>
    <property type="match status" value="1"/>
</dbReference>
<evidence type="ECO:0000313" key="2">
    <source>
        <dbReference type="Ensembl" id="ENSCJAP00000069531.1"/>
    </source>
</evidence>
<dbReference type="GO" id="GO:0031398">
    <property type="term" value="P:positive regulation of protein ubiquitination"/>
    <property type="evidence" value="ECO:0007669"/>
    <property type="project" value="TreeGrafter"/>
</dbReference>
<name>A0A5F4VVD1_CALJA</name>
<evidence type="ECO:0000259" key="1">
    <source>
        <dbReference type="Pfam" id="PF17221"/>
    </source>
</evidence>
<dbReference type="OMA" id="MPTAIVE"/>
<proteinExistence type="predicted"/>
<sequence length="141" mass="15944">PFLLKMSNSLKSLESENTDINSLLTYVTSQNRKRGGSTSDNASVIRKGWKSHLTSVHKSLLSQSRWNSKLRGTSWRDDSTSEKRFYETVSFPVAIIILTLAAFGNHSVGLCLQFRKIFLNNILKALWEAEESIPRLTSQPN</sequence>
<reference evidence="2" key="3">
    <citation type="submission" date="2025-09" db="UniProtKB">
        <authorList>
            <consortium name="Ensembl"/>
        </authorList>
    </citation>
    <scope>IDENTIFICATION</scope>
</reference>
<feature type="domain" description="COMMD1 N-terminal" evidence="1">
    <location>
        <begin position="3"/>
        <end position="57"/>
    </location>
</feature>
<reference evidence="2" key="2">
    <citation type="submission" date="2025-08" db="UniProtKB">
        <authorList>
            <consortium name="Ensembl"/>
        </authorList>
    </citation>
    <scope>IDENTIFICATION</scope>
</reference>
<dbReference type="STRING" id="9483.ENSCJAP00000069531"/>
<reference evidence="2" key="1">
    <citation type="submission" date="2009-03" db="EMBL/GenBank/DDBJ databases">
        <authorList>
            <person name="Warren W."/>
            <person name="Ye L."/>
            <person name="Minx P."/>
            <person name="Worley K."/>
            <person name="Gibbs R."/>
            <person name="Wilson R.K."/>
        </authorList>
    </citation>
    <scope>NUCLEOTIDE SEQUENCE [LARGE SCALE GENOMIC DNA]</scope>
</reference>
<dbReference type="GO" id="GO:2000009">
    <property type="term" value="P:negative regulation of protein localization to cell surface"/>
    <property type="evidence" value="ECO:0007669"/>
    <property type="project" value="TreeGrafter"/>
</dbReference>
<dbReference type="InterPro" id="IPR033776">
    <property type="entry name" value="COMMD1_N"/>
</dbReference>